<name>A0A8J1MX08_XENLA</name>
<evidence type="ECO:0000256" key="7">
    <source>
        <dbReference type="SAM" id="MobiDB-lite"/>
    </source>
</evidence>
<feature type="coiled-coil region" evidence="6">
    <location>
        <begin position="171"/>
        <end position="257"/>
    </location>
</feature>
<evidence type="ECO:0000256" key="6">
    <source>
        <dbReference type="SAM" id="Coils"/>
    </source>
</evidence>
<dbReference type="InterPro" id="IPR013761">
    <property type="entry name" value="SAM/pointed_sf"/>
</dbReference>
<dbReference type="InterPro" id="IPR058914">
    <property type="entry name" value="LIPB1/2_CC"/>
</dbReference>
<dbReference type="InterPro" id="IPR037618">
    <property type="entry name" value="LIPB1/2_SAM_2nd"/>
</dbReference>
<accession>A0A8J1MX08</accession>
<gene>
    <name evidence="10" type="primary">LOC108713799</name>
</gene>
<dbReference type="FunFam" id="1.10.150.50:FF:000007">
    <property type="entry name" value="Liprin-beta-1 isoform 1"/>
    <property type="match status" value="1"/>
</dbReference>
<evidence type="ECO:0000256" key="3">
    <source>
        <dbReference type="ARBA" id="ARBA00022737"/>
    </source>
</evidence>
<proteinExistence type="inferred from homology"/>
<dbReference type="GO" id="GO:0048786">
    <property type="term" value="C:presynaptic active zone"/>
    <property type="evidence" value="ECO:0007669"/>
    <property type="project" value="TreeGrafter"/>
</dbReference>
<dbReference type="CDD" id="cd09569">
    <property type="entry name" value="SAM_liprin-beta1_2_repeat3"/>
    <property type="match status" value="1"/>
</dbReference>
<reference evidence="10" key="1">
    <citation type="submission" date="2025-08" db="UniProtKB">
        <authorList>
            <consortium name="RefSeq"/>
        </authorList>
    </citation>
    <scope>IDENTIFICATION</scope>
    <source>
        <strain evidence="10">J_2021</strain>
        <tissue evidence="10">Erythrocytes</tissue>
    </source>
</reference>
<organism evidence="9 10">
    <name type="scientific">Xenopus laevis</name>
    <name type="common">African clawed frog</name>
    <dbReference type="NCBI Taxonomy" id="8355"/>
    <lineage>
        <taxon>Eukaryota</taxon>
        <taxon>Metazoa</taxon>
        <taxon>Chordata</taxon>
        <taxon>Craniata</taxon>
        <taxon>Vertebrata</taxon>
        <taxon>Euteleostomi</taxon>
        <taxon>Amphibia</taxon>
        <taxon>Batrachia</taxon>
        <taxon>Anura</taxon>
        <taxon>Pipoidea</taxon>
        <taxon>Pipidae</taxon>
        <taxon>Xenopodinae</taxon>
        <taxon>Xenopus</taxon>
        <taxon>Xenopus</taxon>
    </lineage>
</organism>
<feature type="coiled-coil region" evidence="6">
    <location>
        <begin position="282"/>
        <end position="309"/>
    </location>
</feature>
<dbReference type="PANTHER" id="PTHR12587:SF18">
    <property type="entry name" value="LIPRIN-BETA-2"/>
    <property type="match status" value="1"/>
</dbReference>
<evidence type="ECO:0000256" key="1">
    <source>
        <dbReference type="ARBA" id="ARBA00007547"/>
    </source>
</evidence>
<dbReference type="AlphaFoldDB" id="A0A8J1MX08"/>
<dbReference type="PANTHER" id="PTHR12587">
    <property type="entry name" value="LAR INTERACTING PROTEIN LIP -RELATED PROTEIN"/>
    <property type="match status" value="1"/>
</dbReference>
<keyword evidence="9" id="KW-1185">Reference proteome</keyword>
<evidence type="ECO:0000256" key="2">
    <source>
        <dbReference type="ARBA" id="ARBA00022553"/>
    </source>
</evidence>
<feature type="domain" description="SAM" evidence="8">
    <location>
        <begin position="593"/>
        <end position="657"/>
    </location>
</feature>
<dbReference type="InterPro" id="IPR037619">
    <property type="entry name" value="LIPB1/2_SAM_3rd"/>
</dbReference>
<dbReference type="GO" id="GO:0005829">
    <property type="term" value="C:cytosol"/>
    <property type="evidence" value="ECO:0007669"/>
    <property type="project" value="UniProtKB-ARBA"/>
</dbReference>
<feature type="region of interest" description="Disordered" evidence="7">
    <location>
        <begin position="510"/>
        <end position="533"/>
    </location>
</feature>
<evidence type="ECO:0000259" key="8">
    <source>
        <dbReference type="PROSITE" id="PS50105"/>
    </source>
</evidence>
<dbReference type="InterPro" id="IPR037617">
    <property type="entry name" value="LIPB1/2_SAM_1"/>
</dbReference>
<dbReference type="SMART" id="SM00454">
    <property type="entry name" value="SAM"/>
    <property type="match status" value="3"/>
</dbReference>
<feature type="domain" description="SAM" evidence="8">
    <location>
        <begin position="670"/>
        <end position="728"/>
    </location>
</feature>
<dbReference type="Gene3D" id="1.10.150.50">
    <property type="entry name" value="Transcription Factor, Ets-1"/>
    <property type="match status" value="3"/>
</dbReference>
<dbReference type="PROSITE" id="PS50105">
    <property type="entry name" value="SAM_DOMAIN"/>
    <property type="match status" value="3"/>
</dbReference>
<dbReference type="CDD" id="cd09566">
    <property type="entry name" value="SAM_liprin-beta1_2_repeat2"/>
    <property type="match status" value="1"/>
</dbReference>
<dbReference type="Proteomes" id="UP000186698">
    <property type="component" value="Chromosome 4L"/>
</dbReference>
<dbReference type="Pfam" id="PF26022">
    <property type="entry name" value="CC_Liprin_beta"/>
    <property type="match status" value="1"/>
</dbReference>
<dbReference type="GO" id="GO:0007528">
    <property type="term" value="P:neuromuscular junction development"/>
    <property type="evidence" value="ECO:0007669"/>
    <property type="project" value="TreeGrafter"/>
</dbReference>
<keyword evidence="3" id="KW-0677">Repeat</keyword>
<feature type="region of interest" description="Disordered" evidence="7">
    <location>
        <begin position="434"/>
        <end position="470"/>
    </location>
</feature>
<dbReference type="Pfam" id="PF07647">
    <property type="entry name" value="SAM_2"/>
    <property type="match status" value="1"/>
</dbReference>
<keyword evidence="4 6" id="KW-0175">Coiled coil</keyword>
<dbReference type="InterPro" id="IPR001660">
    <property type="entry name" value="SAM"/>
</dbReference>
<comment type="function">
    <text evidence="5">May regulate the disassembly of focal adhesions. Did not bind receptor-like tyrosine phosphatases type 2A.</text>
</comment>
<evidence type="ECO:0000256" key="5">
    <source>
        <dbReference type="ARBA" id="ARBA00060046"/>
    </source>
</evidence>
<dbReference type="RefSeq" id="XP_041445838.1">
    <property type="nucleotide sequence ID" value="XM_041589904.1"/>
</dbReference>
<evidence type="ECO:0000313" key="9">
    <source>
        <dbReference type="Proteomes" id="UP000186698"/>
    </source>
</evidence>
<comment type="similarity">
    <text evidence="1">Belongs to the liprin family. Liprin-beta subfamily.</text>
</comment>
<evidence type="ECO:0000256" key="4">
    <source>
        <dbReference type="ARBA" id="ARBA00023054"/>
    </source>
</evidence>
<dbReference type="FunFam" id="1.10.150.50:FF:000017">
    <property type="entry name" value="Liprin-beta-1 isoform 1"/>
    <property type="match status" value="1"/>
</dbReference>
<feature type="domain" description="SAM" evidence="8">
    <location>
        <begin position="753"/>
        <end position="784"/>
    </location>
</feature>
<feature type="coiled-coil region" evidence="6">
    <location>
        <begin position="101"/>
        <end position="128"/>
    </location>
</feature>
<dbReference type="InterPro" id="IPR029515">
    <property type="entry name" value="Liprin"/>
</dbReference>
<protein>
    <submittedName>
        <fullName evidence="10">Liprin-beta-2 isoform X8</fullName>
    </submittedName>
</protein>
<dbReference type="Pfam" id="PF00536">
    <property type="entry name" value="SAM_1"/>
    <property type="match status" value="2"/>
</dbReference>
<dbReference type="SUPFAM" id="SSF47769">
    <property type="entry name" value="SAM/Pointed domain"/>
    <property type="match status" value="3"/>
</dbReference>
<dbReference type="FunFam" id="1.10.150.50:FF:000005">
    <property type="entry name" value="Liprin-beta-1 isoform 1"/>
    <property type="match status" value="1"/>
</dbReference>
<feature type="compositionally biased region" description="Polar residues" evidence="7">
    <location>
        <begin position="510"/>
        <end position="519"/>
    </location>
</feature>
<keyword evidence="2" id="KW-0597">Phosphoprotein</keyword>
<dbReference type="CDD" id="cd09563">
    <property type="entry name" value="SAM_liprin-beta1_2_repeat1"/>
    <property type="match status" value="1"/>
</dbReference>
<sequence length="908" mass="102418">MASDASHMLEAALEQMDDIIAGTKAATEYANGVYEIGSPVLAEYFGNISVLHLVEELKISLEMVQNAQERDALRNQIPNSTASYVMEWLQRNLVNYTAVNNETYHERLARLEGDKESLILQVSVLTDQVEAQGDKIRDLESCVEEHHLKLNATEEMLQQELLSRTSLETQKLDLMAELSDLKIKLAGLEKEKINFEDSHSKAEGLLQELKNLKIKVEELENERAQYEWKLKATKAEIAQLQEQLALKDAEIERLKSQISSRTIAQNESAERDQEVQRLKVGMETLLAANEEKDRRIEELTMLLSQYRRVKNFVLAAHASSERMLSLSSEEEVEATLRKLSPVNNLTNELPKPDFKQTCQEDPPSIISPLSAPNNIQTSISSLSPSEPCPISWEETPEYKNRILPRKLSTSLEDLQCAEKHVDVEVTDPVVTPESKAHIDDPRYQTLPGKLSRANQNGAHDPHRKPTSQNLLHVPSETNGIYDSYITRSISAPVIGEKENNLDITFTSNDLSLSSGTDSAPQSPLSPESKKSPKGIKKFWGKIRRTPSGNFSMDGVGLSEFKRGGLRATAGPRLNRTKDNCIKNSDCNAPFAQWSNEQVCSWLEDLGLGQYLIFARQWVSSGHTLLMATPQAMEKELGIKHPLHRKKLQLAINTINGKKEEKSGQLDHIWVTRWLDDIGLPQYKDQFHDSRVDGKMLQFLTVNDLLFLKVTSQLHHLSIKCAIHVLHANKFNPHCLRRRPADENNISPSEVVQWSNHRVMEWLRSVDLAEYAPNLRGSGVHGGLIILEPRFNSDTLAMLLNIPPQKTLLRRHLKTNFNLLIGPEAQQEKREIMDSTTFSPLSTSAKVRPKKIGLSNFGQLRKKKFDETTDYVCPVDNANGTQKGYSDFKVTSVSSTKESDKMEQVGRLV</sequence>
<dbReference type="GeneID" id="108713799"/>
<evidence type="ECO:0000313" key="10">
    <source>
        <dbReference type="RefSeq" id="XP_041445838.1"/>
    </source>
</evidence>